<gene>
    <name evidence="1" type="ORF">RSOLAG1IB_06390</name>
</gene>
<keyword evidence="2" id="KW-1185">Reference proteome</keyword>
<dbReference type="EMBL" id="LN679112">
    <property type="protein sequence ID" value="CEL53535.1"/>
    <property type="molecule type" value="Genomic_DNA"/>
</dbReference>
<protein>
    <submittedName>
        <fullName evidence="1">Uncharacterized protein</fullName>
    </submittedName>
</protein>
<dbReference type="Proteomes" id="UP000059188">
    <property type="component" value="Unassembled WGS sequence"/>
</dbReference>
<evidence type="ECO:0000313" key="1">
    <source>
        <dbReference type="EMBL" id="CEL53535.1"/>
    </source>
</evidence>
<name>A0A0B7F7L4_THACB</name>
<proteinExistence type="predicted"/>
<dbReference type="AlphaFoldDB" id="A0A0B7F7L4"/>
<reference evidence="1 2" key="1">
    <citation type="submission" date="2014-11" db="EMBL/GenBank/DDBJ databases">
        <authorList>
            <person name="Wibberg Daniel"/>
        </authorList>
    </citation>
    <scope>NUCLEOTIDE SEQUENCE [LARGE SCALE GENOMIC DNA]</scope>
    <source>
        <strain evidence="1">Rhizoctonia solani AG1-IB 7/3/14</strain>
    </source>
</reference>
<organism evidence="1 2">
    <name type="scientific">Thanatephorus cucumeris (strain AG1-IB / isolate 7/3/14)</name>
    <name type="common">Lettuce bottom rot fungus</name>
    <name type="synonym">Rhizoctonia solani</name>
    <dbReference type="NCBI Taxonomy" id="1108050"/>
    <lineage>
        <taxon>Eukaryota</taxon>
        <taxon>Fungi</taxon>
        <taxon>Dikarya</taxon>
        <taxon>Basidiomycota</taxon>
        <taxon>Agaricomycotina</taxon>
        <taxon>Agaricomycetes</taxon>
        <taxon>Cantharellales</taxon>
        <taxon>Ceratobasidiaceae</taxon>
        <taxon>Rhizoctonia</taxon>
        <taxon>Rhizoctonia solani AG-1</taxon>
    </lineage>
</organism>
<evidence type="ECO:0000313" key="2">
    <source>
        <dbReference type="Proteomes" id="UP000059188"/>
    </source>
</evidence>
<sequence>MVFNNASHPSLIFSSHVQKGLELQMTHLFLANLHQIYPIRLVHLPTEWIFVPASRYAGAVNYHIRSTTTYADTVLTE</sequence>
<accession>A0A0B7F7L4</accession>